<dbReference type="GO" id="GO:0048471">
    <property type="term" value="C:perinuclear region of cytoplasm"/>
    <property type="evidence" value="ECO:0007669"/>
    <property type="project" value="Ensembl"/>
</dbReference>
<keyword evidence="13 20" id="KW-0333">Golgi apparatus</keyword>
<dbReference type="GO" id="GO:0030246">
    <property type="term" value="F:carbohydrate binding"/>
    <property type="evidence" value="ECO:0007669"/>
    <property type="project" value="UniProtKB-KW"/>
</dbReference>
<proteinExistence type="inferred from homology"/>
<dbReference type="CDD" id="cd02510">
    <property type="entry name" value="pp-GalNAc-T"/>
    <property type="match status" value="1"/>
</dbReference>
<dbReference type="InterPro" id="IPR000772">
    <property type="entry name" value="Ricin_B_lectin"/>
</dbReference>
<evidence type="ECO:0000256" key="18">
    <source>
        <dbReference type="ARBA" id="ARBA00050905"/>
    </source>
</evidence>
<comment type="catalytic activity">
    <reaction evidence="18">
        <text>L-threonyl-[protein] + UDP-N-acetyl-alpha-D-galactosamine = a 3-O-[N-acetyl-alpha-D-galactosaminyl]-L-threonyl-[protein] + UDP + H(+)</text>
        <dbReference type="Rhea" id="RHEA:52424"/>
        <dbReference type="Rhea" id="RHEA-COMP:11060"/>
        <dbReference type="Rhea" id="RHEA-COMP:11689"/>
        <dbReference type="ChEBI" id="CHEBI:15378"/>
        <dbReference type="ChEBI" id="CHEBI:30013"/>
        <dbReference type="ChEBI" id="CHEBI:58223"/>
        <dbReference type="ChEBI" id="CHEBI:67138"/>
        <dbReference type="ChEBI" id="CHEBI:87075"/>
        <dbReference type="EC" id="2.4.1.41"/>
    </reaction>
</comment>
<protein>
    <recommendedName>
        <fullName evidence="5 20">Polypeptide N-acetylgalactosaminyltransferase</fullName>
        <ecNumber evidence="20">2.4.1.-</ecNumber>
    </recommendedName>
    <alternativeName>
        <fullName evidence="20">Protein-UDP acetylgalactosaminyltransferase</fullName>
    </alternativeName>
</protein>
<dbReference type="AlphaFoldDB" id="A0A2K6MJG5"/>
<evidence type="ECO:0000256" key="14">
    <source>
        <dbReference type="ARBA" id="ARBA00023136"/>
    </source>
</evidence>
<dbReference type="InterPro" id="IPR045885">
    <property type="entry name" value="GalNAc-T"/>
</dbReference>
<evidence type="ECO:0000313" key="22">
    <source>
        <dbReference type="Ensembl" id="ENSRBIP00000035918.1"/>
    </source>
</evidence>
<comment type="pathway">
    <text evidence="3 20">Protein modification; protein glycosylation.</text>
</comment>
<evidence type="ECO:0000313" key="23">
    <source>
        <dbReference type="Proteomes" id="UP000233180"/>
    </source>
</evidence>
<dbReference type="PROSITE" id="PS50231">
    <property type="entry name" value="RICIN_B_LECTIN"/>
    <property type="match status" value="1"/>
</dbReference>
<evidence type="ECO:0000256" key="13">
    <source>
        <dbReference type="ARBA" id="ARBA00023034"/>
    </source>
</evidence>
<dbReference type="GeneTree" id="ENSGT00940000160845"/>
<keyword evidence="15 20" id="KW-1015">Disulfide bond</keyword>
<dbReference type="Proteomes" id="UP000233180">
    <property type="component" value="Unassembled WGS sequence"/>
</dbReference>
<keyword evidence="17 20" id="KW-0464">Manganese</keyword>
<dbReference type="PANTHER" id="PTHR11675:SF58">
    <property type="entry name" value="POLYPEPTIDE N-ACETYLGALACTOSAMINYLTRANSFERASE 6"/>
    <property type="match status" value="1"/>
</dbReference>
<dbReference type="GO" id="GO:0046872">
    <property type="term" value="F:metal ion binding"/>
    <property type="evidence" value="ECO:0007669"/>
    <property type="project" value="UniProtKB-KW"/>
</dbReference>
<dbReference type="InterPro" id="IPR035992">
    <property type="entry name" value="Ricin_B-like_lectins"/>
</dbReference>
<evidence type="ECO:0000256" key="2">
    <source>
        <dbReference type="ARBA" id="ARBA00004323"/>
    </source>
</evidence>
<dbReference type="GO" id="GO:0000139">
    <property type="term" value="C:Golgi membrane"/>
    <property type="evidence" value="ECO:0007669"/>
    <property type="project" value="UniProtKB-SubCell"/>
</dbReference>
<keyword evidence="16" id="KW-0325">Glycoprotein</keyword>
<keyword evidence="11" id="KW-0735">Signal-anchor</keyword>
<keyword evidence="8" id="KW-0812">Transmembrane</keyword>
<dbReference type="UniPathway" id="UPA00378"/>
<dbReference type="Ensembl" id="ENSRBIT00000059919.1">
    <property type="protein sequence ID" value="ENSRBIP00000035918.1"/>
    <property type="gene ID" value="ENSRBIG00000041590.1"/>
</dbReference>
<evidence type="ECO:0000256" key="4">
    <source>
        <dbReference type="ARBA" id="ARBA00005680"/>
    </source>
</evidence>
<evidence type="ECO:0000256" key="6">
    <source>
        <dbReference type="ARBA" id="ARBA00022676"/>
    </source>
</evidence>
<dbReference type="SUPFAM" id="SSF50370">
    <property type="entry name" value="Ricin B-like lectins"/>
    <property type="match status" value="1"/>
</dbReference>
<dbReference type="FunFam" id="2.80.10.50:FF:000024">
    <property type="entry name" value="Polypeptide N-acetylgalactosaminyltransferase"/>
    <property type="match status" value="1"/>
</dbReference>
<evidence type="ECO:0000256" key="11">
    <source>
        <dbReference type="ARBA" id="ARBA00022968"/>
    </source>
</evidence>
<name>A0A2K6MJG5_RHIBE</name>
<comment type="subcellular location">
    <subcellularLocation>
        <location evidence="2 20">Golgi apparatus membrane</location>
        <topology evidence="2 20">Single-pass type II membrane protein</topology>
    </subcellularLocation>
</comment>
<comment type="cofactor">
    <cofactor evidence="1 20">
        <name>Mn(2+)</name>
        <dbReference type="ChEBI" id="CHEBI:29035"/>
    </cofactor>
</comment>
<keyword evidence="12" id="KW-1133">Transmembrane helix</keyword>
<evidence type="ECO:0000256" key="19">
    <source>
        <dbReference type="ARBA" id="ARBA00052209"/>
    </source>
</evidence>
<evidence type="ECO:0000256" key="3">
    <source>
        <dbReference type="ARBA" id="ARBA00004922"/>
    </source>
</evidence>
<evidence type="ECO:0000259" key="21">
    <source>
        <dbReference type="SMART" id="SM00458"/>
    </source>
</evidence>
<comment type="similarity">
    <text evidence="4 20">Belongs to the glycosyltransferase 2 family. GalNAc-T subfamily.</text>
</comment>
<dbReference type="Pfam" id="PF00652">
    <property type="entry name" value="Ricin_B_lectin"/>
    <property type="match status" value="1"/>
</dbReference>
<evidence type="ECO:0000256" key="15">
    <source>
        <dbReference type="ARBA" id="ARBA00023157"/>
    </source>
</evidence>
<gene>
    <name evidence="22" type="primary">GALNT6</name>
</gene>
<dbReference type="STRING" id="61621.ENSRBIP00000035918"/>
<evidence type="ECO:0000256" key="16">
    <source>
        <dbReference type="ARBA" id="ARBA00023180"/>
    </source>
</evidence>
<dbReference type="GO" id="GO:0016266">
    <property type="term" value="P:protein O-linked glycosylation via N-acetyl-galactosamine"/>
    <property type="evidence" value="ECO:0007669"/>
    <property type="project" value="UniProtKB-ARBA"/>
</dbReference>
<dbReference type="SMART" id="SM00458">
    <property type="entry name" value="RICIN"/>
    <property type="match status" value="1"/>
</dbReference>
<dbReference type="SUPFAM" id="SSF53448">
    <property type="entry name" value="Nucleotide-diphospho-sugar transferases"/>
    <property type="match status" value="1"/>
</dbReference>
<dbReference type="GO" id="GO:0004653">
    <property type="term" value="F:polypeptide N-acetylgalactosaminyltransferase activity"/>
    <property type="evidence" value="ECO:0007669"/>
    <property type="project" value="UniProtKB-EC"/>
</dbReference>
<dbReference type="Gene3D" id="2.80.10.50">
    <property type="match status" value="1"/>
</dbReference>
<dbReference type="EC" id="2.4.1.-" evidence="20"/>
<dbReference type="PANTHER" id="PTHR11675">
    <property type="entry name" value="N-ACETYLGALACTOSAMINYLTRANSFERASE"/>
    <property type="match status" value="1"/>
</dbReference>
<reference evidence="22" key="2">
    <citation type="submission" date="2025-08" db="UniProtKB">
        <authorList>
            <consortium name="Ensembl"/>
        </authorList>
    </citation>
    <scope>IDENTIFICATION</scope>
</reference>
<reference evidence="22 23" key="1">
    <citation type="submission" date="2016-06" db="EMBL/GenBank/DDBJ databases">
        <title>Genome of Rhinopithecus bieti.</title>
        <authorList>
            <person name="Wu"/>
            <person name="C.-I. and Zhang"/>
            <person name="Y."/>
        </authorList>
    </citation>
    <scope>NUCLEOTIDE SEQUENCE</scope>
</reference>
<keyword evidence="6 20" id="KW-0328">Glycosyltransferase</keyword>
<keyword evidence="23" id="KW-1185">Reference proteome</keyword>
<sequence>MRLLRRHHTPLRLAIVGCAFVFFLFLLHRDVSNRAEATEKPWLKSLVSRKDHVLDLMLEAMNNLRDSMPKLQIRAPEAQPALFFINQSCLPGFYTPAELKPFWERPPQDPNAPGADGKAFQKSKWTPLETQEKEEGYKKHCFNAFASDRISLQRSLGPDTRPPECVDQKFRRCPPLATTSVIIVFHNEAWSTLLRTVYSVLHTTPAILLKEIILVDDASTEEHLKEKLEQYVKQLQVVKVVRQEERKGLITARLLGASVAQAEVLTFLDAHCECFHGWLEPLLARIAEDKTVVVSPDIVTIDLNTFEFAKPVQRGRVHSRGNFDWSLTFGWETLPPHEKQRRKDETYPIKSPTFAGGLFSISKSYFEHIGTYDNQMEIWGGENVEMSFRVWQCGGQLEIIPCSVVGHVFRTKSPHTFPKGTSVIARNQVRLAEVWMDSYKKIFYRRNLQAAKMAQEKSFGDISERLQLRKQLHCHSFSWYLHNVYPEMFVPDLTPTFYGAVSLEHQPACVGGSLPAPQRGSVLPFPASGALQLTLLLAPGMWVNAQRREMTGEIQPCKFVAVDWNLFQWGPIPHRRNLLTVSSCFPSLLTLLQIKNLGTNQCLDVGENNRGGKPLIMYSCHGLGGNQYFEYTTQRDLRHNIAKQLCLHVSKGALGLGSCHFTGKNSQVPKDEEWELTQDQLIRNSGSGTCLTSQDKSQPWPL</sequence>
<evidence type="ECO:0000256" key="1">
    <source>
        <dbReference type="ARBA" id="ARBA00001936"/>
    </source>
</evidence>
<feature type="domain" description="Ricin B lectin" evidence="21">
    <location>
        <begin position="585"/>
        <end position="702"/>
    </location>
</feature>
<keyword evidence="9" id="KW-0479">Metal-binding</keyword>
<dbReference type="Gene3D" id="3.90.550.10">
    <property type="entry name" value="Spore Coat Polysaccharide Biosynthesis Protein SpsA, Chain A"/>
    <property type="match status" value="1"/>
</dbReference>
<evidence type="ECO:0000256" key="17">
    <source>
        <dbReference type="ARBA" id="ARBA00023211"/>
    </source>
</evidence>
<evidence type="ECO:0000256" key="7">
    <source>
        <dbReference type="ARBA" id="ARBA00022679"/>
    </source>
</evidence>
<keyword evidence="7 20" id="KW-0808">Transferase</keyword>
<dbReference type="FunFam" id="3.90.550.10:FF:000039">
    <property type="entry name" value="Polypeptide N-acetylgalactosaminyltransferase"/>
    <property type="match status" value="1"/>
</dbReference>
<dbReference type="InterPro" id="IPR001173">
    <property type="entry name" value="Glyco_trans_2-like"/>
</dbReference>
<keyword evidence="14" id="KW-0472">Membrane</keyword>
<dbReference type="InterPro" id="IPR029044">
    <property type="entry name" value="Nucleotide-diphossugar_trans"/>
</dbReference>
<evidence type="ECO:0000256" key="9">
    <source>
        <dbReference type="ARBA" id="ARBA00022723"/>
    </source>
</evidence>
<organism evidence="22 23">
    <name type="scientific">Rhinopithecus bieti</name>
    <name type="common">Black snub-nosed monkey</name>
    <name type="synonym">Pygathrix bieti</name>
    <dbReference type="NCBI Taxonomy" id="61621"/>
    <lineage>
        <taxon>Eukaryota</taxon>
        <taxon>Metazoa</taxon>
        <taxon>Chordata</taxon>
        <taxon>Craniata</taxon>
        <taxon>Vertebrata</taxon>
        <taxon>Euteleostomi</taxon>
        <taxon>Mammalia</taxon>
        <taxon>Eutheria</taxon>
        <taxon>Euarchontoglires</taxon>
        <taxon>Primates</taxon>
        <taxon>Haplorrhini</taxon>
        <taxon>Catarrhini</taxon>
        <taxon>Cercopithecidae</taxon>
        <taxon>Colobinae</taxon>
        <taxon>Rhinopithecus</taxon>
    </lineage>
</organism>
<keyword evidence="10 20" id="KW-0430">Lectin</keyword>
<evidence type="ECO:0000256" key="10">
    <source>
        <dbReference type="ARBA" id="ARBA00022734"/>
    </source>
</evidence>
<reference evidence="22" key="3">
    <citation type="submission" date="2025-09" db="UniProtKB">
        <authorList>
            <consortium name="Ensembl"/>
        </authorList>
    </citation>
    <scope>IDENTIFICATION</scope>
</reference>
<evidence type="ECO:0000256" key="5">
    <source>
        <dbReference type="ARBA" id="ARBA00012644"/>
    </source>
</evidence>
<evidence type="ECO:0000256" key="20">
    <source>
        <dbReference type="RuleBase" id="RU361242"/>
    </source>
</evidence>
<dbReference type="Pfam" id="PF00535">
    <property type="entry name" value="Glycos_transf_2"/>
    <property type="match status" value="1"/>
</dbReference>
<evidence type="ECO:0000256" key="12">
    <source>
        <dbReference type="ARBA" id="ARBA00022989"/>
    </source>
</evidence>
<accession>A0A2K6MJG5</accession>
<evidence type="ECO:0000256" key="8">
    <source>
        <dbReference type="ARBA" id="ARBA00022692"/>
    </source>
</evidence>
<comment type="catalytic activity">
    <reaction evidence="19">
        <text>L-seryl-[protein] + UDP-N-acetyl-alpha-D-galactosamine = a 3-O-[N-acetyl-alpha-D-galactosaminyl]-L-seryl-[protein] + UDP + H(+)</text>
        <dbReference type="Rhea" id="RHEA:23956"/>
        <dbReference type="Rhea" id="RHEA-COMP:9863"/>
        <dbReference type="Rhea" id="RHEA-COMP:12788"/>
        <dbReference type="ChEBI" id="CHEBI:15378"/>
        <dbReference type="ChEBI" id="CHEBI:29999"/>
        <dbReference type="ChEBI" id="CHEBI:53604"/>
        <dbReference type="ChEBI" id="CHEBI:58223"/>
        <dbReference type="ChEBI" id="CHEBI:67138"/>
        <dbReference type="EC" id="2.4.1.41"/>
    </reaction>
</comment>